<evidence type="ECO:0000313" key="2">
    <source>
        <dbReference type="EMBL" id="ALN78364.1"/>
    </source>
</evidence>
<gene>
    <name evidence="2" type="ORF">LA76x_0202</name>
</gene>
<dbReference type="STRING" id="84531.LA76x_0202"/>
<feature type="region of interest" description="Disordered" evidence="1">
    <location>
        <begin position="1"/>
        <end position="25"/>
    </location>
</feature>
<organism evidence="2 3">
    <name type="scientific">Lysobacter antibioticus</name>
    <dbReference type="NCBI Taxonomy" id="84531"/>
    <lineage>
        <taxon>Bacteria</taxon>
        <taxon>Pseudomonadati</taxon>
        <taxon>Pseudomonadota</taxon>
        <taxon>Gammaproteobacteria</taxon>
        <taxon>Lysobacterales</taxon>
        <taxon>Lysobacteraceae</taxon>
        <taxon>Lysobacter</taxon>
    </lineage>
</organism>
<keyword evidence="3" id="KW-1185">Reference proteome</keyword>
<dbReference type="AlphaFoldDB" id="A0A0S2F472"/>
<sequence length="60" mass="5967">MYGLGARAGPAPGFDFGRGSGRAGGNRRWAAGTLALRPRSRFGDTGAEGTTAITVSAGAI</sequence>
<protein>
    <submittedName>
        <fullName evidence="2">Uncharacterized protein</fullName>
    </submittedName>
</protein>
<evidence type="ECO:0000256" key="1">
    <source>
        <dbReference type="SAM" id="MobiDB-lite"/>
    </source>
</evidence>
<proteinExistence type="predicted"/>
<dbReference type="PATRIC" id="fig|84531.8.peg.207"/>
<accession>A0A0S2F472</accession>
<name>A0A0S2F472_LYSAN</name>
<evidence type="ECO:0000313" key="3">
    <source>
        <dbReference type="Proteomes" id="UP000060787"/>
    </source>
</evidence>
<dbReference type="EMBL" id="CP011129">
    <property type="protein sequence ID" value="ALN78364.1"/>
    <property type="molecule type" value="Genomic_DNA"/>
</dbReference>
<dbReference type="KEGG" id="lab:LA76x_0202"/>
<reference evidence="2 3" key="1">
    <citation type="journal article" date="2015" name="BMC Genomics">
        <title>Comparative genomics and metabolic profiling of the genus Lysobacter.</title>
        <authorList>
            <person name="de Bruijn I."/>
            <person name="Cheng X."/>
            <person name="de Jager V."/>
            <person name="Exposito R.G."/>
            <person name="Watrous J."/>
            <person name="Patel N."/>
            <person name="Postma J."/>
            <person name="Dorrestein P.C."/>
            <person name="Kobayashi D."/>
            <person name="Raaijmakers J.M."/>
        </authorList>
    </citation>
    <scope>NUCLEOTIDE SEQUENCE [LARGE SCALE GENOMIC DNA]</scope>
    <source>
        <strain evidence="2 3">76</strain>
    </source>
</reference>
<dbReference type="Proteomes" id="UP000060787">
    <property type="component" value="Chromosome"/>
</dbReference>